<evidence type="ECO:0000313" key="2">
    <source>
        <dbReference type="Proteomes" id="UP000249464"/>
    </source>
</evidence>
<reference evidence="1 2" key="1">
    <citation type="submission" date="2016-11" db="EMBL/GenBank/DDBJ databases">
        <authorList>
            <person name="Jaros S."/>
            <person name="Januszkiewicz K."/>
            <person name="Wedrychowicz H."/>
        </authorList>
    </citation>
    <scope>NUCLEOTIDE SEQUENCE [LARGE SCALE GENOMIC DNA]</scope>
</reference>
<dbReference type="Proteomes" id="UP000249464">
    <property type="component" value="Unassembled WGS sequence"/>
</dbReference>
<keyword evidence="2" id="KW-1185">Reference proteome</keyword>
<sequence>MGNVGQSAHSAASPSFSLLLFTPYPSHLIPSHLIPSHLIPSHLIPSHLIPSPLNPSPLIKGVPTQPSYHVADGERRAQSVDDVDRLAAIYAEQRTTISSLKA</sequence>
<dbReference type="AlphaFoldDB" id="A0A2X0NNW2"/>
<evidence type="ECO:0000313" key="1">
    <source>
        <dbReference type="EMBL" id="SGY15227.1"/>
    </source>
</evidence>
<accession>A0A2X0NNW2</accession>
<gene>
    <name evidence="1" type="primary">BQ5605_C013g07293</name>
    <name evidence="1" type="ORF">BQ5605_C013G07293</name>
</gene>
<name>A0A2X0NNW2_9BASI</name>
<dbReference type="EMBL" id="FQNC01000013">
    <property type="protein sequence ID" value="SGY15227.1"/>
    <property type="molecule type" value="Genomic_DNA"/>
</dbReference>
<organism evidence="1 2">
    <name type="scientific">Microbotryum silenes-dioicae</name>
    <dbReference type="NCBI Taxonomy" id="796604"/>
    <lineage>
        <taxon>Eukaryota</taxon>
        <taxon>Fungi</taxon>
        <taxon>Dikarya</taxon>
        <taxon>Basidiomycota</taxon>
        <taxon>Pucciniomycotina</taxon>
        <taxon>Microbotryomycetes</taxon>
        <taxon>Microbotryales</taxon>
        <taxon>Microbotryaceae</taxon>
        <taxon>Microbotryum</taxon>
    </lineage>
</organism>
<protein>
    <submittedName>
        <fullName evidence="1">BQ5605_C013g07293 protein</fullName>
    </submittedName>
</protein>
<proteinExistence type="predicted"/>